<keyword evidence="2" id="KW-1185">Reference proteome</keyword>
<evidence type="ECO:0000313" key="2">
    <source>
        <dbReference type="Proteomes" id="UP000249661"/>
    </source>
</evidence>
<protein>
    <submittedName>
        <fullName evidence="1">Uncharacterized protein</fullName>
    </submittedName>
</protein>
<reference evidence="1" key="1">
    <citation type="submission" date="2018-02" db="EMBL/GenBank/DDBJ databases">
        <title>The genomes of Aspergillus section Nigri reveals drivers in fungal speciation.</title>
        <authorList>
            <consortium name="DOE Joint Genome Institute"/>
            <person name="Vesth T.C."/>
            <person name="Nybo J."/>
            <person name="Theobald S."/>
            <person name="Brandl J."/>
            <person name="Frisvad J.C."/>
            <person name="Nielsen K.F."/>
            <person name="Lyhne E.K."/>
            <person name="Kogle M.E."/>
            <person name="Kuo A."/>
            <person name="Riley R."/>
            <person name="Clum A."/>
            <person name="Nolan M."/>
            <person name="Lipzen A."/>
            <person name="Salamov A."/>
            <person name="Henrissat B."/>
            <person name="Wiebenga A."/>
            <person name="De vries R.P."/>
            <person name="Grigoriev I.V."/>
            <person name="Mortensen U.H."/>
            <person name="Andersen M.R."/>
            <person name="Baker S.E."/>
        </authorList>
    </citation>
    <scope>NUCLEOTIDE SEQUENCE</scope>
    <source>
        <strain evidence="1">CBS 121060</strain>
    </source>
</reference>
<proteinExistence type="predicted"/>
<evidence type="ECO:0000313" key="1">
    <source>
        <dbReference type="EMBL" id="RAH71226.1"/>
    </source>
</evidence>
<dbReference type="EMBL" id="KZ824950">
    <property type="protein sequence ID" value="RAH71226.1"/>
    <property type="molecule type" value="Genomic_DNA"/>
</dbReference>
<accession>A0ACD1HBT7</accession>
<gene>
    <name evidence="1" type="ORF">BO66DRAFT_428166</name>
</gene>
<dbReference type="Proteomes" id="UP000249661">
    <property type="component" value="Unassembled WGS sequence"/>
</dbReference>
<name>A0ACD1HBT7_9EURO</name>
<organism evidence="1 2">
    <name type="scientific">Aspergillus aculeatinus CBS 121060</name>
    <dbReference type="NCBI Taxonomy" id="1448322"/>
    <lineage>
        <taxon>Eukaryota</taxon>
        <taxon>Fungi</taxon>
        <taxon>Dikarya</taxon>
        <taxon>Ascomycota</taxon>
        <taxon>Pezizomycotina</taxon>
        <taxon>Eurotiomycetes</taxon>
        <taxon>Eurotiomycetidae</taxon>
        <taxon>Eurotiales</taxon>
        <taxon>Aspergillaceae</taxon>
        <taxon>Aspergillus</taxon>
        <taxon>Aspergillus subgen. Circumdati</taxon>
    </lineage>
</organism>
<sequence>MLQLHLHPSGPFLCQPSLRLRRSSQFPLAHRCRIRNPRAAGFAVFYQPSNAYCGSGFGRSEELPHSPNLLLHTSILVWKRIPPSAFTTREISLKRSQLEDCCMSSPLLIDGEWNLLQFPDKRDLALVGEQASVDNGLSMHLTPVTSIRRWIVM</sequence>